<name>A0AAV7LBY8_PLEWA</name>
<comment type="caution">
    <text evidence="1">The sequence shown here is derived from an EMBL/GenBank/DDBJ whole genome shotgun (WGS) entry which is preliminary data.</text>
</comment>
<dbReference type="EMBL" id="JANPWB010000015">
    <property type="protein sequence ID" value="KAJ1087874.1"/>
    <property type="molecule type" value="Genomic_DNA"/>
</dbReference>
<evidence type="ECO:0000313" key="2">
    <source>
        <dbReference type="Proteomes" id="UP001066276"/>
    </source>
</evidence>
<proteinExistence type="predicted"/>
<gene>
    <name evidence="1" type="ORF">NDU88_001036</name>
</gene>
<accession>A0AAV7LBY8</accession>
<sequence length="75" mass="8150">MDTPANTGVLLDFMGQTALIYAIVKTEQAVMQLLDNASVIQATMAAIVKKFAILECLEKNVRIPATVKKQLTVTI</sequence>
<reference evidence="1" key="1">
    <citation type="journal article" date="2022" name="bioRxiv">
        <title>Sequencing and chromosome-scale assembly of the giantPleurodeles waltlgenome.</title>
        <authorList>
            <person name="Brown T."/>
            <person name="Elewa A."/>
            <person name="Iarovenko S."/>
            <person name="Subramanian E."/>
            <person name="Araus A.J."/>
            <person name="Petzold A."/>
            <person name="Susuki M."/>
            <person name="Suzuki K.-i.T."/>
            <person name="Hayashi T."/>
            <person name="Toyoda A."/>
            <person name="Oliveira C."/>
            <person name="Osipova E."/>
            <person name="Leigh N.D."/>
            <person name="Simon A."/>
            <person name="Yun M.H."/>
        </authorList>
    </citation>
    <scope>NUCLEOTIDE SEQUENCE</scope>
    <source>
        <strain evidence="1">20211129_DDA</strain>
        <tissue evidence="1">Liver</tissue>
    </source>
</reference>
<dbReference type="Proteomes" id="UP001066276">
    <property type="component" value="Chromosome 11"/>
</dbReference>
<protein>
    <submittedName>
        <fullName evidence="1">Uncharacterized protein</fullName>
    </submittedName>
</protein>
<evidence type="ECO:0000313" key="1">
    <source>
        <dbReference type="EMBL" id="KAJ1087874.1"/>
    </source>
</evidence>
<dbReference type="AlphaFoldDB" id="A0AAV7LBY8"/>
<organism evidence="1 2">
    <name type="scientific">Pleurodeles waltl</name>
    <name type="common">Iberian ribbed newt</name>
    <dbReference type="NCBI Taxonomy" id="8319"/>
    <lineage>
        <taxon>Eukaryota</taxon>
        <taxon>Metazoa</taxon>
        <taxon>Chordata</taxon>
        <taxon>Craniata</taxon>
        <taxon>Vertebrata</taxon>
        <taxon>Euteleostomi</taxon>
        <taxon>Amphibia</taxon>
        <taxon>Batrachia</taxon>
        <taxon>Caudata</taxon>
        <taxon>Salamandroidea</taxon>
        <taxon>Salamandridae</taxon>
        <taxon>Pleurodelinae</taxon>
        <taxon>Pleurodeles</taxon>
    </lineage>
</organism>
<keyword evidence="2" id="KW-1185">Reference proteome</keyword>